<accession>A0A380MWG6</accession>
<keyword evidence="5 7" id="KW-1133">Transmembrane helix</keyword>
<dbReference type="RefSeq" id="WP_072576803.1">
    <property type="nucleotide sequence ID" value="NZ_LWHB01000102.1"/>
</dbReference>
<evidence type="ECO:0000256" key="4">
    <source>
        <dbReference type="ARBA" id="ARBA00022692"/>
    </source>
</evidence>
<keyword evidence="2" id="KW-0813">Transport</keyword>
<dbReference type="InterPro" id="IPR002751">
    <property type="entry name" value="CbiM/NikMN"/>
</dbReference>
<evidence type="ECO:0000256" key="7">
    <source>
        <dbReference type="SAM" id="Phobius"/>
    </source>
</evidence>
<sequence length="165" mass="18171">MVVLASYPVSLHLYALTAATLMMGKNIAYLCAVITQLFLWALGSEPLALIGWNCLLYAALPVYFSDAFCRLLQRLLPKNPFIFTLGAGFFGGILTMIIIMCATSLLLAITGIYPLSLSTDKYLKFLPVIVYPEGFINGVIITAVVAFMPNTLSAFDPDRYFINRP</sequence>
<dbReference type="Proteomes" id="UP000254601">
    <property type="component" value="Unassembled WGS sequence"/>
</dbReference>
<evidence type="ECO:0000256" key="3">
    <source>
        <dbReference type="ARBA" id="ARBA00022475"/>
    </source>
</evidence>
<dbReference type="GO" id="GO:0005886">
    <property type="term" value="C:plasma membrane"/>
    <property type="evidence" value="ECO:0007669"/>
    <property type="project" value="UniProtKB-SubCell"/>
</dbReference>
<feature type="transmembrane region" description="Helical" evidence="7">
    <location>
        <begin position="81"/>
        <end position="114"/>
    </location>
</feature>
<proteinExistence type="predicted"/>
<comment type="subcellular location">
    <subcellularLocation>
        <location evidence="1">Cell membrane</location>
        <topology evidence="1">Multi-pass membrane protein</topology>
    </subcellularLocation>
</comment>
<gene>
    <name evidence="8" type="ORF">NCTC13337_02091</name>
</gene>
<evidence type="ECO:0000313" key="9">
    <source>
        <dbReference type="Proteomes" id="UP000254601"/>
    </source>
</evidence>
<dbReference type="Gene3D" id="1.10.1760.20">
    <property type="match status" value="1"/>
</dbReference>
<dbReference type="EMBL" id="UHIC01000001">
    <property type="protein sequence ID" value="SUO96940.1"/>
    <property type="molecule type" value="Genomic_DNA"/>
</dbReference>
<dbReference type="Pfam" id="PF01891">
    <property type="entry name" value="CbiM"/>
    <property type="match status" value="1"/>
</dbReference>
<keyword evidence="4 7" id="KW-0812">Transmembrane</keyword>
<evidence type="ECO:0000313" key="8">
    <source>
        <dbReference type="EMBL" id="SUO96940.1"/>
    </source>
</evidence>
<evidence type="ECO:0000256" key="1">
    <source>
        <dbReference type="ARBA" id="ARBA00004651"/>
    </source>
</evidence>
<keyword evidence="9" id="KW-1185">Reference proteome</keyword>
<feature type="transmembrane region" description="Helical" evidence="7">
    <location>
        <begin position="134"/>
        <end position="155"/>
    </location>
</feature>
<organism evidence="8 9">
    <name type="scientific">Suttonella ornithocola</name>
    <dbReference type="NCBI Taxonomy" id="279832"/>
    <lineage>
        <taxon>Bacteria</taxon>
        <taxon>Pseudomonadati</taxon>
        <taxon>Pseudomonadota</taxon>
        <taxon>Gammaproteobacteria</taxon>
        <taxon>Cardiobacteriales</taxon>
        <taxon>Cardiobacteriaceae</taxon>
        <taxon>Suttonella</taxon>
    </lineage>
</organism>
<name>A0A380MWG6_9GAMM</name>
<reference evidence="8 9" key="1">
    <citation type="submission" date="2018-06" db="EMBL/GenBank/DDBJ databases">
        <authorList>
            <consortium name="Pathogen Informatics"/>
            <person name="Doyle S."/>
        </authorList>
    </citation>
    <scope>NUCLEOTIDE SEQUENCE [LARGE SCALE GENOMIC DNA]</scope>
    <source>
        <strain evidence="8 9">NCTC13337</strain>
    </source>
</reference>
<dbReference type="AlphaFoldDB" id="A0A380MWG6"/>
<protein>
    <submittedName>
        <fullName evidence="8">Predicted membrane protein</fullName>
    </submittedName>
</protein>
<dbReference type="GO" id="GO:0000041">
    <property type="term" value="P:transition metal ion transport"/>
    <property type="evidence" value="ECO:0007669"/>
    <property type="project" value="InterPro"/>
</dbReference>
<evidence type="ECO:0000256" key="5">
    <source>
        <dbReference type="ARBA" id="ARBA00022989"/>
    </source>
</evidence>
<keyword evidence="6 7" id="KW-0472">Membrane</keyword>
<evidence type="ECO:0000256" key="6">
    <source>
        <dbReference type="ARBA" id="ARBA00023136"/>
    </source>
</evidence>
<evidence type="ECO:0000256" key="2">
    <source>
        <dbReference type="ARBA" id="ARBA00022448"/>
    </source>
</evidence>
<keyword evidence="3" id="KW-1003">Cell membrane</keyword>
<feature type="transmembrane region" description="Helical" evidence="7">
    <location>
        <begin position="49"/>
        <end position="69"/>
    </location>
</feature>